<dbReference type="GO" id="GO:0004519">
    <property type="term" value="F:endonuclease activity"/>
    <property type="evidence" value="ECO:0007669"/>
    <property type="project" value="UniProtKB-KW"/>
</dbReference>
<evidence type="ECO:0000256" key="4">
    <source>
        <dbReference type="ARBA" id="ARBA00040194"/>
    </source>
</evidence>
<accession>A0A512TPR8</accession>
<dbReference type="CDD" id="cd00085">
    <property type="entry name" value="HNHc"/>
    <property type="match status" value="1"/>
</dbReference>
<sequence>MSFYYVKEGGMVIKFYKTIKWKNKRQNILKRDNYLCQECKRYGKTTGATTVHHIKPLEFNYDLRFDNNNLISLCSKCHDKMHDRTNNELTDLGKNLIERIQKKKIYIPPP</sequence>
<feature type="domain" description="HNH nuclease" evidence="5">
    <location>
        <begin position="23"/>
        <end position="79"/>
    </location>
</feature>
<keyword evidence="6" id="KW-0255">Endonuclease</keyword>
<dbReference type="AlphaFoldDB" id="A0A512TPR8"/>
<dbReference type="InterPro" id="IPR003615">
    <property type="entry name" value="HNH_nuc"/>
</dbReference>
<dbReference type="GO" id="GO:0003676">
    <property type="term" value="F:nucleic acid binding"/>
    <property type="evidence" value="ECO:0007669"/>
    <property type="project" value="InterPro"/>
</dbReference>
<evidence type="ECO:0000313" key="7">
    <source>
        <dbReference type="Proteomes" id="UP000321089"/>
    </source>
</evidence>
<protein>
    <recommendedName>
        <fullName evidence="4">Putative HNH nuclease YajD</fullName>
    </recommendedName>
</protein>
<dbReference type="GO" id="GO:0016787">
    <property type="term" value="F:hydrolase activity"/>
    <property type="evidence" value="ECO:0007669"/>
    <property type="project" value="UniProtKB-KW"/>
</dbReference>
<dbReference type="InterPro" id="IPR002711">
    <property type="entry name" value="HNH"/>
</dbReference>
<gene>
    <name evidence="6" type="primary">pi228</name>
    <name evidence="6" type="ORF">CBU02nite_27800</name>
</gene>
<dbReference type="GO" id="GO:0005829">
    <property type="term" value="C:cytosol"/>
    <property type="evidence" value="ECO:0007669"/>
    <property type="project" value="TreeGrafter"/>
</dbReference>
<keyword evidence="2" id="KW-0378">Hydrolase</keyword>
<dbReference type="SMART" id="SM00507">
    <property type="entry name" value="HNHc"/>
    <property type="match status" value="1"/>
</dbReference>
<dbReference type="EMBL" id="BKBC01000044">
    <property type="protein sequence ID" value="GEQ22274.1"/>
    <property type="molecule type" value="Genomic_DNA"/>
</dbReference>
<dbReference type="Pfam" id="PF01844">
    <property type="entry name" value="HNH"/>
    <property type="match status" value="1"/>
</dbReference>
<dbReference type="GO" id="GO:0008270">
    <property type="term" value="F:zinc ion binding"/>
    <property type="evidence" value="ECO:0007669"/>
    <property type="project" value="InterPro"/>
</dbReference>
<evidence type="ECO:0000256" key="3">
    <source>
        <dbReference type="ARBA" id="ARBA00038412"/>
    </source>
</evidence>
<organism evidence="6 7">
    <name type="scientific">Clostridium butyricum</name>
    <dbReference type="NCBI Taxonomy" id="1492"/>
    <lineage>
        <taxon>Bacteria</taxon>
        <taxon>Bacillati</taxon>
        <taxon>Bacillota</taxon>
        <taxon>Clostridia</taxon>
        <taxon>Eubacteriales</taxon>
        <taxon>Clostridiaceae</taxon>
        <taxon>Clostridium</taxon>
    </lineage>
</organism>
<evidence type="ECO:0000256" key="2">
    <source>
        <dbReference type="ARBA" id="ARBA00022801"/>
    </source>
</evidence>
<name>A0A512TPR8_CLOBU</name>
<dbReference type="Gene3D" id="1.10.30.50">
    <property type="match status" value="1"/>
</dbReference>
<evidence type="ECO:0000313" key="6">
    <source>
        <dbReference type="EMBL" id="GEQ22274.1"/>
    </source>
</evidence>
<reference evidence="6 7" key="1">
    <citation type="submission" date="2019-07" db="EMBL/GenBank/DDBJ databases">
        <title>Whole genome shotgun sequence of Clostridium butyricum NBRC 3858.</title>
        <authorList>
            <person name="Hosoyama A."/>
            <person name="Uohara A."/>
            <person name="Ohji S."/>
            <person name="Ichikawa N."/>
        </authorList>
    </citation>
    <scope>NUCLEOTIDE SEQUENCE [LARGE SCALE GENOMIC DNA]</scope>
    <source>
        <strain evidence="6 7">NBRC 3858</strain>
    </source>
</reference>
<dbReference type="Proteomes" id="UP000321089">
    <property type="component" value="Unassembled WGS sequence"/>
</dbReference>
<comment type="caution">
    <text evidence="6">The sequence shown here is derived from an EMBL/GenBank/DDBJ whole genome shotgun (WGS) entry which is preliminary data.</text>
</comment>
<keyword evidence="1" id="KW-0540">Nuclease</keyword>
<dbReference type="PANTHER" id="PTHR41286">
    <property type="entry name" value="HNH NUCLEASE YAJD-RELATED"/>
    <property type="match status" value="1"/>
</dbReference>
<comment type="similarity">
    <text evidence="3">Belongs to the HNH nuclease family.</text>
</comment>
<evidence type="ECO:0000256" key="1">
    <source>
        <dbReference type="ARBA" id="ARBA00022722"/>
    </source>
</evidence>
<proteinExistence type="inferred from homology"/>
<evidence type="ECO:0000259" key="5">
    <source>
        <dbReference type="SMART" id="SM00507"/>
    </source>
</evidence>
<dbReference type="PANTHER" id="PTHR41286:SF1">
    <property type="entry name" value="HNH NUCLEASE YAJD-RELATED"/>
    <property type="match status" value="1"/>
</dbReference>